<protein>
    <submittedName>
        <fullName evidence="2">Uncharacterized protein</fullName>
    </submittedName>
</protein>
<evidence type="ECO:0000256" key="1">
    <source>
        <dbReference type="SAM" id="MobiDB-lite"/>
    </source>
</evidence>
<gene>
    <name evidence="2" type="ORF">PFISCL1PPCAC_1576</name>
</gene>
<keyword evidence="3" id="KW-1185">Reference proteome</keyword>
<organism evidence="2 3">
    <name type="scientific">Pristionchus fissidentatus</name>
    <dbReference type="NCBI Taxonomy" id="1538716"/>
    <lineage>
        <taxon>Eukaryota</taxon>
        <taxon>Metazoa</taxon>
        <taxon>Ecdysozoa</taxon>
        <taxon>Nematoda</taxon>
        <taxon>Chromadorea</taxon>
        <taxon>Rhabditida</taxon>
        <taxon>Rhabditina</taxon>
        <taxon>Diplogasteromorpha</taxon>
        <taxon>Diplogasteroidea</taxon>
        <taxon>Neodiplogasteridae</taxon>
        <taxon>Pristionchus</taxon>
    </lineage>
</organism>
<sequence>LTTCLPTTVASNRITTETTSTRQESTVLTMEDTSRPMELPTTARVTATTTSTDRSTAPTDTRTALPTTDPAASTVTTTRSTTRGTRTDTVSGGGVRCTECEFGGRLLSICRRRRRQEVLVLRERLWTRRKVLQRILRI</sequence>
<feature type="compositionally biased region" description="Low complexity" evidence="1">
    <location>
        <begin position="45"/>
        <end position="90"/>
    </location>
</feature>
<feature type="non-terminal residue" evidence="2">
    <location>
        <position position="1"/>
    </location>
</feature>
<evidence type="ECO:0000313" key="2">
    <source>
        <dbReference type="EMBL" id="GMT10279.1"/>
    </source>
</evidence>
<dbReference type="AlphaFoldDB" id="A0AAV5UTB2"/>
<comment type="caution">
    <text evidence="2">The sequence shown here is derived from an EMBL/GenBank/DDBJ whole genome shotgun (WGS) entry which is preliminary data.</text>
</comment>
<name>A0AAV5UTB2_9BILA</name>
<proteinExistence type="predicted"/>
<accession>A0AAV5UTB2</accession>
<reference evidence="2" key="1">
    <citation type="submission" date="2023-10" db="EMBL/GenBank/DDBJ databases">
        <title>Genome assembly of Pristionchus species.</title>
        <authorList>
            <person name="Yoshida K."/>
            <person name="Sommer R.J."/>
        </authorList>
    </citation>
    <scope>NUCLEOTIDE SEQUENCE</scope>
    <source>
        <strain evidence="2">RS5133</strain>
    </source>
</reference>
<feature type="region of interest" description="Disordered" evidence="1">
    <location>
        <begin position="45"/>
        <end position="93"/>
    </location>
</feature>
<dbReference type="EMBL" id="BTSY01000001">
    <property type="protein sequence ID" value="GMT10279.1"/>
    <property type="molecule type" value="Genomic_DNA"/>
</dbReference>
<dbReference type="Proteomes" id="UP001432322">
    <property type="component" value="Unassembled WGS sequence"/>
</dbReference>
<evidence type="ECO:0000313" key="3">
    <source>
        <dbReference type="Proteomes" id="UP001432322"/>
    </source>
</evidence>